<feature type="domain" description="HTH cro/C1-type" evidence="1">
    <location>
        <begin position="6"/>
        <end position="35"/>
    </location>
</feature>
<dbReference type="InterPro" id="IPR010982">
    <property type="entry name" value="Lambda_DNA-bd_dom_sf"/>
</dbReference>
<dbReference type="AlphaFoldDB" id="A0A7V4LC78"/>
<dbReference type="SUPFAM" id="SSF47413">
    <property type="entry name" value="lambda repressor-like DNA-binding domains"/>
    <property type="match status" value="1"/>
</dbReference>
<name>A0A7V4LC78_9BACT</name>
<dbReference type="SMART" id="SM00530">
    <property type="entry name" value="HTH_XRE"/>
    <property type="match status" value="1"/>
</dbReference>
<evidence type="ECO:0000313" key="2">
    <source>
        <dbReference type="EMBL" id="HGS04424.1"/>
    </source>
</evidence>
<dbReference type="GO" id="GO:0003677">
    <property type="term" value="F:DNA binding"/>
    <property type="evidence" value="ECO:0007669"/>
    <property type="project" value="InterPro"/>
</dbReference>
<evidence type="ECO:0000259" key="1">
    <source>
        <dbReference type="PROSITE" id="PS50943"/>
    </source>
</evidence>
<reference evidence="2" key="1">
    <citation type="journal article" date="2020" name="mSystems">
        <title>Genome- and Community-Level Interaction Insights into Carbon Utilization and Element Cycling Functions of Hydrothermarchaeota in Hydrothermal Sediment.</title>
        <authorList>
            <person name="Zhou Z."/>
            <person name="Liu Y."/>
            <person name="Xu W."/>
            <person name="Pan J."/>
            <person name="Luo Z.H."/>
            <person name="Li M."/>
        </authorList>
    </citation>
    <scope>NUCLEOTIDE SEQUENCE [LARGE SCALE GENOMIC DNA]</scope>
    <source>
        <strain evidence="2">SpSt-548</strain>
    </source>
</reference>
<protein>
    <submittedName>
        <fullName evidence="2">XRE family transcriptional regulator</fullName>
    </submittedName>
</protein>
<organism evidence="2">
    <name type="scientific">Desulfobacca acetoxidans</name>
    <dbReference type="NCBI Taxonomy" id="60893"/>
    <lineage>
        <taxon>Bacteria</taxon>
        <taxon>Pseudomonadati</taxon>
        <taxon>Thermodesulfobacteriota</taxon>
        <taxon>Desulfobaccia</taxon>
        <taxon>Desulfobaccales</taxon>
        <taxon>Desulfobaccaceae</taxon>
        <taxon>Desulfobacca</taxon>
    </lineage>
</organism>
<gene>
    <name evidence="2" type="ORF">ENT08_01560</name>
</gene>
<sequence length="77" mass="8762">MERDDLKAWRRQFGLSQAQLAQGLGVSPMTVARWEWGTRRIPPFLHLALKALEFDFEEGGGIEYGSSNRVPRMQAAE</sequence>
<dbReference type="Gene3D" id="1.10.260.40">
    <property type="entry name" value="lambda repressor-like DNA-binding domains"/>
    <property type="match status" value="1"/>
</dbReference>
<dbReference type="Pfam" id="PF01381">
    <property type="entry name" value="HTH_3"/>
    <property type="match status" value="1"/>
</dbReference>
<dbReference type="PROSITE" id="PS50943">
    <property type="entry name" value="HTH_CROC1"/>
    <property type="match status" value="1"/>
</dbReference>
<proteinExistence type="predicted"/>
<comment type="caution">
    <text evidence="2">The sequence shown here is derived from an EMBL/GenBank/DDBJ whole genome shotgun (WGS) entry which is preliminary data.</text>
</comment>
<dbReference type="InterPro" id="IPR001387">
    <property type="entry name" value="Cro/C1-type_HTH"/>
</dbReference>
<dbReference type="EMBL" id="DSXI01000089">
    <property type="protein sequence ID" value="HGS04424.1"/>
    <property type="molecule type" value="Genomic_DNA"/>
</dbReference>
<dbReference type="CDD" id="cd00093">
    <property type="entry name" value="HTH_XRE"/>
    <property type="match status" value="1"/>
</dbReference>
<accession>A0A7V4LC78</accession>